<evidence type="ECO:0000256" key="8">
    <source>
        <dbReference type="ARBA" id="ARBA00023125"/>
    </source>
</evidence>
<comment type="similarity">
    <text evidence="2 11">Belongs to the WhiB family.</text>
</comment>
<dbReference type="EMBL" id="JACHMI010000001">
    <property type="protein sequence ID" value="MBB6551820.1"/>
    <property type="molecule type" value="Genomic_DNA"/>
</dbReference>
<evidence type="ECO:0000256" key="10">
    <source>
        <dbReference type="ARBA" id="ARBA00023163"/>
    </source>
</evidence>
<keyword evidence="3 11" id="KW-0004">4Fe-4S</keyword>
<evidence type="ECO:0000256" key="2">
    <source>
        <dbReference type="ARBA" id="ARBA00006597"/>
    </source>
</evidence>
<keyword evidence="5 11" id="KW-0408">Iron</keyword>
<keyword evidence="14" id="KW-1185">Reference proteome</keyword>
<organism evidence="13 14">
    <name type="scientific">Nonomuraea rubra</name>
    <dbReference type="NCBI Taxonomy" id="46180"/>
    <lineage>
        <taxon>Bacteria</taxon>
        <taxon>Bacillati</taxon>
        <taxon>Actinomycetota</taxon>
        <taxon>Actinomycetes</taxon>
        <taxon>Streptosporangiales</taxon>
        <taxon>Streptosporangiaceae</taxon>
        <taxon>Nonomuraea</taxon>
    </lineage>
</organism>
<dbReference type="Proteomes" id="UP000565579">
    <property type="component" value="Unassembled WGS sequence"/>
</dbReference>
<dbReference type="GO" id="GO:0047134">
    <property type="term" value="F:protein-disulfide reductase [NAD(P)H] activity"/>
    <property type="evidence" value="ECO:0007669"/>
    <property type="project" value="TreeGrafter"/>
</dbReference>
<dbReference type="GO" id="GO:0005737">
    <property type="term" value="C:cytoplasm"/>
    <property type="evidence" value="ECO:0007669"/>
    <property type="project" value="UniProtKB-SubCell"/>
</dbReference>
<keyword evidence="11" id="KW-0963">Cytoplasm</keyword>
<evidence type="ECO:0000256" key="5">
    <source>
        <dbReference type="ARBA" id="ARBA00023004"/>
    </source>
</evidence>
<feature type="domain" description="4Fe-4S Wbl-type" evidence="12">
    <location>
        <begin position="11"/>
        <end position="69"/>
    </location>
</feature>
<keyword evidence="9 11" id="KW-1015">Disulfide bond</keyword>
<comment type="PTM">
    <text evidence="11">The Fe-S cluster can be nitrosylated by nitric oxide (NO).</text>
</comment>
<evidence type="ECO:0000259" key="12">
    <source>
        <dbReference type="PROSITE" id="PS51674"/>
    </source>
</evidence>
<dbReference type="GO" id="GO:0046872">
    <property type="term" value="F:metal ion binding"/>
    <property type="evidence" value="ECO:0007669"/>
    <property type="project" value="UniProtKB-KW"/>
</dbReference>
<keyword evidence="7 11" id="KW-0805">Transcription regulation</keyword>
<comment type="subcellular location">
    <subcellularLocation>
        <location evidence="1 11">Cytoplasm</location>
    </subcellularLocation>
</comment>
<dbReference type="PROSITE" id="PS51674">
    <property type="entry name" value="4FE4S_WBL"/>
    <property type="match status" value="1"/>
</dbReference>
<dbReference type="GO" id="GO:0051539">
    <property type="term" value="F:4 iron, 4 sulfur cluster binding"/>
    <property type="evidence" value="ECO:0007669"/>
    <property type="project" value="UniProtKB-UniRule"/>
</dbReference>
<comment type="PTM">
    <text evidence="11">Upon Fe-S cluster removal intramolecular disulfide bonds are formed.</text>
</comment>
<dbReference type="GO" id="GO:0003677">
    <property type="term" value="F:DNA binding"/>
    <property type="evidence" value="ECO:0007669"/>
    <property type="project" value="UniProtKB-UniRule"/>
</dbReference>
<comment type="caution">
    <text evidence="13">The sequence shown here is derived from an EMBL/GenBank/DDBJ whole genome shotgun (WGS) entry which is preliminary data.</text>
</comment>
<dbReference type="AlphaFoldDB" id="A0A7X0U1W6"/>
<dbReference type="InterPro" id="IPR003482">
    <property type="entry name" value="Whib"/>
</dbReference>
<evidence type="ECO:0000256" key="6">
    <source>
        <dbReference type="ARBA" id="ARBA00023014"/>
    </source>
</evidence>
<keyword evidence="4 11" id="KW-0479">Metal-binding</keyword>
<dbReference type="GO" id="GO:0045454">
    <property type="term" value="P:cell redox homeostasis"/>
    <property type="evidence" value="ECO:0007669"/>
    <property type="project" value="TreeGrafter"/>
</dbReference>
<dbReference type="Pfam" id="PF02467">
    <property type="entry name" value="Whib"/>
    <property type="match status" value="1"/>
</dbReference>
<dbReference type="HAMAP" id="MF_01479">
    <property type="entry name" value="WhiB"/>
    <property type="match status" value="1"/>
</dbReference>
<feature type="binding site" evidence="11">
    <location>
        <position position="36"/>
    </location>
    <ligand>
        <name>[4Fe-4S] cluster</name>
        <dbReference type="ChEBI" id="CHEBI:49883"/>
    </ligand>
</feature>
<proteinExistence type="inferred from homology"/>
<comment type="function">
    <text evidence="11">Acts as a transcriptional regulator. Probably redox-responsive. The apo- but not holo-form probably binds DNA.</text>
</comment>
<dbReference type="GO" id="GO:0035731">
    <property type="term" value="F:dinitrosyl-iron complex binding"/>
    <property type="evidence" value="ECO:0007669"/>
    <property type="project" value="UniProtKB-UniRule"/>
</dbReference>
<evidence type="ECO:0000256" key="1">
    <source>
        <dbReference type="ARBA" id="ARBA00004496"/>
    </source>
</evidence>
<dbReference type="PANTHER" id="PTHR38839">
    <property type="entry name" value="TRANSCRIPTIONAL REGULATOR WHID-RELATED"/>
    <property type="match status" value="1"/>
</dbReference>
<gene>
    <name evidence="11" type="primary">whiB</name>
    <name evidence="13" type="ORF">HD593_006615</name>
</gene>
<dbReference type="InterPro" id="IPR034768">
    <property type="entry name" value="4FE4S_WBL"/>
</dbReference>
<keyword evidence="8 11" id="KW-0238">DNA-binding</keyword>
<evidence type="ECO:0000313" key="13">
    <source>
        <dbReference type="EMBL" id="MBB6551820.1"/>
    </source>
</evidence>
<evidence type="ECO:0000256" key="9">
    <source>
        <dbReference type="ARBA" id="ARBA00023157"/>
    </source>
</evidence>
<dbReference type="RefSeq" id="WP_185105827.1">
    <property type="nucleotide sequence ID" value="NZ_BAAAXY010000275.1"/>
</dbReference>
<name>A0A7X0U1W6_9ACTN</name>
<dbReference type="GO" id="GO:0045892">
    <property type="term" value="P:negative regulation of DNA-templated transcription"/>
    <property type="evidence" value="ECO:0007669"/>
    <property type="project" value="TreeGrafter"/>
</dbReference>
<evidence type="ECO:0000256" key="7">
    <source>
        <dbReference type="ARBA" id="ARBA00023015"/>
    </source>
</evidence>
<evidence type="ECO:0000313" key="14">
    <source>
        <dbReference type="Proteomes" id="UP000565579"/>
    </source>
</evidence>
<keyword evidence="10 11" id="KW-0804">Transcription</keyword>
<feature type="binding site" evidence="11">
    <location>
        <position position="45"/>
    </location>
    <ligand>
        <name>[4Fe-4S] cluster</name>
        <dbReference type="ChEBI" id="CHEBI:49883"/>
    </ligand>
</feature>
<comment type="cofactor">
    <cofactor evidence="11">
        <name>[4Fe-4S] cluster</name>
        <dbReference type="ChEBI" id="CHEBI:49883"/>
    </cofactor>
    <text evidence="11">Binds 1 [4Fe-4S] cluster per subunit. Following nitrosylation of the [4Fe-4S] cluster binds 1 [4Fe-8(NO)] cluster per subunit.</text>
</comment>
<evidence type="ECO:0000256" key="3">
    <source>
        <dbReference type="ARBA" id="ARBA00022485"/>
    </source>
</evidence>
<sequence length="75" mass="8557">MADLYWTSRAACRATDPDLFFPLTWDGRHQPAMRICSNCAVRPRCLEWALEAGEPDGVWGGTTPAERRRLRQHQG</sequence>
<reference evidence="13 14" key="1">
    <citation type="submission" date="2020-08" db="EMBL/GenBank/DDBJ databases">
        <title>Sequencing the genomes of 1000 actinobacteria strains.</title>
        <authorList>
            <person name="Klenk H.-P."/>
        </authorList>
    </citation>
    <scope>NUCLEOTIDE SEQUENCE [LARGE SCALE GENOMIC DNA]</scope>
    <source>
        <strain evidence="13 14">DSM 43768</strain>
    </source>
</reference>
<feature type="binding site" evidence="11">
    <location>
        <position position="12"/>
    </location>
    <ligand>
        <name>[4Fe-4S] cluster</name>
        <dbReference type="ChEBI" id="CHEBI:49883"/>
    </ligand>
</feature>
<evidence type="ECO:0000256" key="11">
    <source>
        <dbReference type="HAMAP-Rule" id="MF_01479"/>
    </source>
</evidence>
<feature type="binding site" evidence="11">
    <location>
        <position position="39"/>
    </location>
    <ligand>
        <name>[4Fe-4S] cluster</name>
        <dbReference type="ChEBI" id="CHEBI:49883"/>
    </ligand>
</feature>
<evidence type="ECO:0000256" key="4">
    <source>
        <dbReference type="ARBA" id="ARBA00022723"/>
    </source>
</evidence>
<accession>A0A7X0U1W6</accession>
<keyword evidence="6 11" id="KW-0411">Iron-sulfur</keyword>
<protein>
    <recommendedName>
        <fullName evidence="11">Transcriptional regulator WhiB</fullName>
    </recommendedName>
</protein>